<dbReference type="Pfam" id="PF00582">
    <property type="entry name" value="Usp"/>
    <property type="match status" value="2"/>
</dbReference>
<gene>
    <name evidence="6" type="ORF">DS2_01080</name>
</gene>
<dbReference type="NCBIfam" id="NF008380">
    <property type="entry name" value="PRK11175.1"/>
    <property type="match status" value="1"/>
</dbReference>
<evidence type="ECO:0000256" key="3">
    <source>
        <dbReference type="ARBA" id="ARBA00022490"/>
    </source>
</evidence>
<dbReference type="PANTHER" id="PTHR47892">
    <property type="entry name" value="UNIVERSAL STRESS PROTEIN E"/>
    <property type="match status" value="1"/>
</dbReference>
<dbReference type="Gene3D" id="3.40.50.12370">
    <property type="match status" value="1"/>
</dbReference>
<dbReference type="InterPro" id="IPR006016">
    <property type="entry name" value="UspA"/>
</dbReference>
<evidence type="ECO:0000256" key="1">
    <source>
        <dbReference type="ARBA" id="ARBA00004496"/>
    </source>
</evidence>
<dbReference type="AlphaFoldDB" id="W7QK33"/>
<keyword evidence="3" id="KW-0963">Cytoplasm</keyword>
<evidence type="ECO:0000256" key="4">
    <source>
        <dbReference type="ARBA" id="ARBA00037131"/>
    </source>
</evidence>
<dbReference type="OrthoDB" id="239260at2"/>
<dbReference type="Proteomes" id="UP000019276">
    <property type="component" value="Unassembled WGS sequence"/>
</dbReference>
<reference evidence="6 7" key="1">
    <citation type="journal article" date="2014" name="Genome Announc.">
        <title>Draft Genome Sequence of the Agar-Degrading Bacterium Catenovulum sp. Strain DS-2, Isolated from Intestines of Haliotis diversicolor.</title>
        <authorList>
            <person name="Shan D."/>
            <person name="Li X."/>
            <person name="Gu Z."/>
            <person name="Wei G."/>
            <person name="Gao Z."/>
            <person name="Shao Z."/>
        </authorList>
    </citation>
    <scope>NUCLEOTIDE SEQUENCE [LARGE SCALE GENOMIC DNA]</scope>
    <source>
        <strain evidence="6 7">DS-2</strain>
    </source>
</reference>
<comment type="caution">
    <text evidence="6">The sequence shown here is derived from an EMBL/GenBank/DDBJ whole genome shotgun (WGS) entry which is preliminary data.</text>
</comment>
<sequence>MKEVNKILVVIEPSDEQLKALKRAVALANKTGASVTAYLAVYDFSYEMTTMLSAEERELMRRCMVEERTQWLEDVLEPYANEVSVIRPLVEWHNRPFEAVIKQVIQYNYDLVVKATHEHSILRSVIFTPTDWHLLRKCPCSVLLVKEHDWPTNGTILAAINSVSQEQQHIDLNNNIISTAQYMQSLLEAKLKLLNCFPGSAVSLAVEIPEFDPTAYRQAIRQHHLTSTLKYAQAFEIDEDNCILAEGLPEDTISRQANELDAELIVLGTIGRSGISAALLGNTAEHLLDGVNCDVLALKPYGFQSPVTLNKR</sequence>
<organism evidence="6 7">
    <name type="scientific">Catenovulum agarivorans DS-2</name>
    <dbReference type="NCBI Taxonomy" id="1328313"/>
    <lineage>
        <taxon>Bacteria</taxon>
        <taxon>Pseudomonadati</taxon>
        <taxon>Pseudomonadota</taxon>
        <taxon>Gammaproteobacteria</taxon>
        <taxon>Alteromonadales</taxon>
        <taxon>Alteromonadaceae</taxon>
        <taxon>Catenovulum</taxon>
    </lineage>
</organism>
<accession>W7QK33</accession>
<dbReference type="eggNOG" id="COG0589">
    <property type="taxonomic scope" value="Bacteria"/>
</dbReference>
<dbReference type="SUPFAM" id="SSF52402">
    <property type="entry name" value="Adenine nucleotide alpha hydrolases-like"/>
    <property type="match status" value="2"/>
</dbReference>
<keyword evidence="7" id="KW-1185">Reference proteome</keyword>
<evidence type="ECO:0000256" key="2">
    <source>
        <dbReference type="ARBA" id="ARBA00008791"/>
    </source>
</evidence>
<comment type="subcellular location">
    <subcellularLocation>
        <location evidence="1">Cytoplasm</location>
    </subcellularLocation>
</comment>
<dbReference type="EMBL" id="ARZY01000001">
    <property type="protein sequence ID" value="EWH12271.1"/>
    <property type="molecule type" value="Genomic_DNA"/>
</dbReference>
<feature type="domain" description="UspA" evidence="5">
    <location>
        <begin position="189"/>
        <end position="299"/>
    </location>
</feature>
<feature type="domain" description="UspA" evidence="5">
    <location>
        <begin position="5"/>
        <end position="146"/>
    </location>
</feature>
<protein>
    <submittedName>
        <fullName evidence="6">Universal stress protein UspE</fullName>
    </submittedName>
</protein>
<proteinExistence type="inferred from homology"/>
<dbReference type="GO" id="GO:0005737">
    <property type="term" value="C:cytoplasm"/>
    <property type="evidence" value="ECO:0007669"/>
    <property type="project" value="UniProtKB-SubCell"/>
</dbReference>
<dbReference type="RefSeq" id="WP_035012734.1">
    <property type="nucleotide sequence ID" value="NZ_ARZY01000001.1"/>
</dbReference>
<evidence type="ECO:0000259" key="5">
    <source>
        <dbReference type="Pfam" id="PF00582"/>
    </source>
</evidence>
<evidence type="ECO:0000313" key="6">
    <source>
        <dbReference type="EMBL" id="EWH12271.1"/>
    </source>
</evidence>
<dbReference type="PATRIC" id="fig|1328313.3.peg.227"/>
<dbReference type="PANTHER" id="PTHR47892:SF1">
    <property type="entry name" value="UNIVERSAL STRESS PROTEIN E"/>
    <property type="match status" value="1"/>
</dbReference>
<comment type="function">
    <text evidence="4">Required for resistance to DNA-damaging agents.</text>
</comment>
<evidence type="ECO:0000313" key="7">
    <source>
        <dbReference type="Proteomes" id="UP000019276"/>
    </source>
</evidence>
<name>W7QK33_9ALTE</name>
<dbReference type="STRING" id="1328313.DS2_01080"/>
<comment type="similarity">
    <text evidence="2">Belongs to the universal stress protein A family.</text>
</comment>